<dbReference type="GO" id="GO:0051536">
    <property type="term" value="F:iron-sulfur cluster binding"/>
    <property type="evidence" value="ECO:0007669"/>
    <property type="project" value="UniProtKB-KW"/>
</dbReference>
<keyword evidence="6" id="KW-1185">Reference proteome</keyword>
<evidence type="ECO:0000256" key="2">
    <source>
        <dbReference type="ARBA" id="ARBA00023004"/>
    </source>
</evidence>
<evidence type="ECO:0000313" key="5">
    <source>
        <dbReference type="EMBL" id="MBJ6726164.1"/>
    </source>
</evidence>
<sequence length="334" mass="37123">MTFAISQTNLRLLVDQLIQDGIFVVGPRRSGSMVLYEPLSKGEALTLDALPRRSAKELFFPVCEDILTYERVEGKMAVRDVDRAHYPETVLVGAPPCDAASPAILDSVFSWDYLDDFYLERRKKTTIIGMGCTRGDDACFCSAVGLAPDSVAGSDLFLTPLPGDEYACQVITEKGRSLTADYPGLFHEQSPVDPLPAPKQEMKQLNLERIKNWLDTHFDDPLWEKFADICAGCGACAFVCPACHCFDINDEGSSEKGTRRKHWDACGFGKFTNHASGHNPRDVQNKRYRNRIMHKFKYYNDKFGKTLCTGCGRCVRACPVGIDIAGILAEIDAK</sequence>
<dbReference type="InterPro" id="IPR017896">
    <property type="entry name" value="4Fe4S_Fe-S-bd"/>
</dbReference>
<keyword evidence="2" id="KW-0408">Iron</keyword>
<dbReference type="Proteomes" id="UP000636888">
    <property type="component" value="Unassembled WGS sequence"/>
</dbReference>
<dbReference type="PANTHER" id="PTHR40447">
    <property type="entry name" value="ANAEROBIC SULFITE REDUCTASE SUBUNIT A"/>
    <property type="match status" value="1"/>
</dbReference>
<dbReference type="Pfam" id="PF17179">
    <property type="entry name" value="Fer4_22"/>
    <property type="match status" value="1"/>
</dbReference>
<evidence type="ECO:0000256" key="3">
    <source>
        <dbReference type="ARBA" id="ARBA00023014"/>
    </source>
</evidence>
<dbReference type="EMBL" id="JAEMHM010000012">
    <property type="protein sequence ID" value="MBJ6726164.1"/>
    <property type="molecule type" value="Genomic_DNA"/>
</dbReference>
<dbReference type="RefSeq" id="WP_199385050.1">
    <property type="nucleotide sequence ID" value="NZ_JAEMHM010000012.1"/>
</dbReference>
<dbReference type="InterPro" id="IPR009051">
    <property type="entry name" value="Helical_ferredxn"/>
</dbReference>
<name>A0A8J7LW01_9BACT</name>
<feature type="domain" description="4Fe-4S ferredoxin-type" evidence="4">
    <location>
        <begin position="219"/>
        <end position="251"/>
    </location>
</feature>
<keyword evidence="1" id="KW-0479">Metal-binding</keyword>
<feature type="domain" description="4Fe-4S ferredoxin-type" evidence="4">
    <location>
        <begin position="296"/>
        <end position="327"/>
    </location>
</feature>
<proteinExistence type="predicted"/>
<dbReference type="SUPFAM" id="SSF46548">
    <property type="entry name" value="alpha-helical ferredoxin"/>
    <property type="match status" value="1"/>
</dbReference>
<gene>
    <name evidence="5" type="ORF">JFN93_15720</name>
</gene>
<evidence type="ECO:0000256" key="1">
    <source>
        <dbReference type="ARBA" id="ARBA00022723"/>
    </source>
</evidence>
<dbReference type="PROSITE" id="PS00198">
    <property type="entry name" value="4FE4S_FER_1"/>
    <property type="match status" value="2"/>
</dbReference>
<dbReference type="PANTHER" id="PTHR40447:SF1">
    <property type="entry name" value="ANAEROBIC SULFITE REDUCTASE SUBUNIT A"/>
    <property type="match status" value="1"/>
</dbReference>
<dbReference type="GO" id="GO:0046872">
    <property type="term" value="F:metal ion binding"/>
    <property type="evidence" value="ECO:0007669"/>
    <property type="project" value="UniProtKB-KW"/>
</dbReference>
<comment type="caution">
    <text evidence="5">The sequence shown here is derived from an EMBL/GenBank/DDBJ whole genome shotgun (WGS) entry which is preliminary data.</text>
</comment>
<protein>
    <submittedName>
        <fullName evidence="5">4Fe-4S dicluster domain-containing protein</fullName>
    </submittedName>
</protein>
<dbReference type="InterPro" id="IPR017900">
    <property type="entry name" value="4Fe4S_Fe_S_CS"/>
</dbReference>
<reference evidence="5" key="1">
    <citation type="submission" date="2020-12" db="EMBL/GenBank/DDBJ databases">
        <title>Geomonas sp. Red875, isolated from river sediment.</title>
        <authorList>
            <person name="Xu Z."/>
            <person name="Zhang Z."/>
            <person name="Masuda Y."/>
            <person name="Itoh H."/>
            <person name="Senoo K."/>
        </authorList>
    </citation>
    <scope>NUCLEOTIDE SEQUENCE</scope>
    <source>
        <strain evidence="5">Red875</strain>
    </source>
</reference>
<dbReference type="Gene3D" id="1.10.1060.10">
    <property type="entry name" value="Alpha-helical ferredoxin"/>
    <property type="match status" value="1"/>
</dbReference>
<evidence type="ECO:0000259" key="4">
    <source>
        <dbReference type="PROSITE" id="PS51379"/>
    </source>
</evidence>
<evidence type="ECO:0000313" key="6">
    <source>
        <dbReference type="Proteomes" id="UP000636888"/>
    </source>
</evidence>
<accession>A0A8J7LW01</accession>
<keyword evidence="3" id="KW-0411">Iron-sulfur</keyword>
<organism evidence="5 6">
    <name type="scientific">Geomesophilobacter sediminis</name>
    <dbReference type="NCBI Taxonomy" id="2798584"/>
    <lineage>
        <taxon>Bacteria</taxon>
        <taxon>Pseudomonadati</taxon>
        <taxon>Thermodesulfobacteriota</taxon>
        <taxon>Desulfuromonadia</taxon>
        <taxon>Geobacterales</taxon>
        <taxon>Geobacteraceae</taxon>
        <taxon>Geomesophilobacter</taxon>
    </lineage>
</organism>
<dbReference type="PROSITE" id="PS51379">
    <property type="entry name" value="4FE4S_FER_2"/>
    <property type="match status" value="2"/>
</dbReference>
<dbReference type="AlphaFoldDB" id="A0A8J7LW01"/>